<sequence length="40" mass="4683">VYDTRNLLIFIPLLSGSHEKMNTSSCNTMNHDEFDIHEME</sequence>
<proteinExistence type="predicted"/>
<accession>A0A815GYY9</accession>
<dbReference type="AlphaFoldDB" id="A0A815GYY9"/>
<evidence type="ECO:0000313" key="2">
    <source>
        <dbReference type="Proteomes" id="UP000663882"/>
    </source>
</evidence>
<protein>
    <submittedName>
        <fullName evidence="1">Uncharacterized protein</fullName>
    </submittedName>
</protein>
<evidence type="ECO:0000313" key="1">
    <source>
        <dbReference type="EMBL" id="CAF1346951.1"/>
    </source>
</evidence>
<comment type="caution">
    <text evidence="1">The sequence shown here is derived from an EMBL/GenBank/DDBJ whole genome shotgun (WGS) entry which is preliminary data.</text>
</comment>
<dbReference type="Proteomes" id="UP000663882">
    <property type="component" value="Unassembled WGS sequence"/>
</dbReference>
<organism evidence="1 2">
    <name type="scientific">Rotaria sordida</name>
    <dbReference type="NCBI Taxonomy" id="392033"/>
    <lineage>
        <taxon>Eukaryota</taxon>
        <taxon>Metazoa</taxon>
        <taxon>Spiralia</taxon>
        <taxon>Gnathifera</taxon>
        <taxon>Rotifera</taxon>
        <taxon>Eurotatoria</taxon>
        <taxon>Bdelloidea</taxon>
        <taxon>Philodinida</taxon>
        <taxon>Philodinidae</taxon>
        <taxon>Rotaria</taxon>
    </lineage>
</organism>
<gene>
    <name evidence="1" type="ORF">RFH988_LOCUS32092</name>
</gene>
<dbReference type="EMBL" id="CAJNOO010003614">
    <property type="protein sequence ID" value="CAF1346951.1"/>
    <property type="molecule type" value="Genomic_DNA"/>
</dbReference>
<reference evidence="1" key="1">
    <citation type="submission" date="2021-02" db="EMBL/GenBank/DDBJ databases">
        <authorList>
            <person name="Nowell W R."/>
        </authorList>
    </citation>
    <scope>NUCLEOTIDE SEQUENCE</scope>
</reference>
<feature type="non-terminal residue" evidence="1">
    <location>
        <position position="1"/>
    </location>
</feature>
<name>A0A815GYY9_9BILA</name>